<dbReference type="PANTHER" id="PTHR35802:SF1">
    <property type="entry name" value="PROTEASE SYNTHASE AND SPORULATION PROTEIN PAI 2"/>
    <property type="match status" value="1"/>
</dbReference>
<name>A0A1M5R8F5_9BACT</name>
<evidence type="ECO:0000313" key="1">
    <source>
        <dbReference type="EMBL" id="SHH22448.1"/>
    </source>
</evidence>
<sequence>MYTPSVFLTTDTAEMVAFMKRFSFATIVTVKDNYPTATHLPFLVREVDNTIVLTSHFARANKQWEEIEANPVLVIFSEPHAFISPKHYDKVQNVPTWNYVAVHAYGRGKLLPEPQQAVPVLEQMIETFEASYRQQWDSLPADFKERAVNGIMAFEIAVTELQGKNKLSQNKNEAERHRIIETLSKSDHEGERQIAAFMKAKEKGS</sequence>
<evidence type="ECO:0000313" key="2">
    <source>
        <dbReference type="Proteomes" id="UP000184212"/>
    </source>
</evidence>
<dbReference type="PANTHER" id="PTHR35802">
    <property type="entry name" value="PROTEASE SYNTHASE AND SPORULATION PROTEIN PAI 2"/>
    <property type="match status" value="1"/>
</dbReference>
<dbReference type="PIRSF" id="PIRSF010372">
    <property type="entry name" value="PaiB"/>
    <property type="match status" value="1"/>
</dbReference>
<keyword evidence="2" id="KW-1185">Reference proteome</keyword>
<protein>
    <submittedName>
        <fullName evidence="1">Negative transcriptional regulator, PaiB family</fullName>
    </submittedName>
</protein>
<dbReference type="EMBL" id="FQWQ01000002">
    <property type="protein sequence ID" value="SHH22448.1"/>
    <property type="molecule type" value="Genomic_DNA"/>
</dbReference>
<dbReference type="Pfam" id="PF04299">
    <property type="entry name" value="FMN_bind_2"/>
    <property type="match status" value="1"/>
</dbReference>
<accession>A0A1M5R8F5</accession>
<gene>
    <name evidence="1" type="ORF">SAMN04488109_3244</name>
</gene>
<dbReference type="Gene3D" id="2.30.110.10">
    <property type="entry name" value="Electron Transport, Fmn-binding Protein, Chain A"/>
    <property type="match status" value="1"/>
</dbReference>
<proteinExistence type="predicted"/>
<dbReference type="RefSeq" id="WP_073135979.1">
    <property type="nucleotide sequence ID" value="NZ_FQWQ01000002.1"/>
</dbReference>
<dbReference type="AlphaFoldDB" id="A0A1M5R8F5"/>
<dbReference type="SUPFAM" id="SSF50475">
    <property type="entry name" value="FMN-binding split barrel"/>
    <property type="match status" value="1"/>
</dbReference>
<dbReference type="InterPro" id="IPR012349">
    <property type="entry name" value="Split_barrel_FMN-bd"/>
</dbReference>
<dbReference type="STRING" id="947013.SAMN04488109_3244"/>
<dbReference type="OrthoDB" id="9794948at2"/>
<dbReference type="InterPro" id="IPR007396">
    <property type="entry name" value="TR_PAI2-type"/>
</dbReference>
<organism evidence="1 2">
    <name type="scientific">Chryseolinea serpens</name>
    <dbReference type="NCBI Taxonomy" id="947013"/>
    <lineage>
        <taxon>Bacteria</taxon>
        <taxon>Pseudomonadati</taxon>
        <taxon>Bacteroidota</taxon>
        <taxon>Cytophagia</taxon>
        <taxon>Cytophagales</taxon>
        <taxon>Fulvivirgaceae</taxon>
        <taxon>Chryseolinea</taxon>
    </lineage>
</organism>
<reference evidence="1 2" key="1">
    <citation type="submission" date="2016-11" db="EMBL/GenBank/DDBJ databases">
        <authorList>
            <person name="Jaros S."/>
            <person name="Januszkiewicz K."/>
            <person name="Wedrychowicz H."/>
        </authorList>
    </citation>
    <scope>NUCLEOTIDE SEQUENCE [LARGE SCALE GENOMIC DNA]</scope>
    <source>
        <strain evidence="1 2">DSM 24574</strain>
    </source>
</reference>
<dbReference type="Proteomes" id="UP000184212">
    <property type="component" value="Unassembled WGS sequence"/>
</dbReference>